<dbReference type="Proteomes" id="UP001638806">
    <property type="component" value="Unassembled WGS sequence"/>
</dbReference>
<keyword evidence="2" id="KW-1185">Reference proteome</keyword>
<evidence type="ECO:0000313" key="2">
    <source>
        <dbReference type="Proteomes" id="UP001638806"/>
    </source>
</evidence>
<comment type="caution">
    <text evidence="1">The sequence shown here is derived from an EMBL/GenBank/DDBJ whole genome shotgun (WGS) entry which is preliminary data.</text>
</comment>
<accession>A0ACC4DDP7</accession>
<gene>
    <name evidence="1" type="ORF">ACCO45_009944</name>
</gene>
<organism evidence="1 2">
    <name type="scientific">Purpureocillium lilacinum</name>
    <name type="common">Paecilomyces lilacinus</name>
    <dbReference type="NCBI Taxonomy" id="33203"/>
    <lineage>
        <taxon>Eukaryota</taxon>
        <taxon>Fungi</taxon>
        <taxon>Dikarya</taxon>
        <taxon>Ascomycota</taxon>
        <taxon>Pezizomycotina</taxon>
        <taxon>Sordariomycetes</taxon>
        <taxon>Hypocreomycetidae</taxon>
        <taxon>Hypocreales</taxon>
        <taxon>Ophiocordycipitaceae</taxon>
        <taxon>Purpureocillium</taxon>
    </lineage>
</organism>
<protein>
    <submittedName>
        <fullName evidence="1">Uncharacterized protein</fullName>
    </submittedName>
</protein>
<dbReference type="EMBL" id="JBGNUJ010000010">
    <property type="protein sequence ID" value="KAL3954381.1"/>
    <property type="molecule type" value="Genomic_DNA"/>
</dbReference>
<reference evidence="1" key="1">
    <citation type="submission" date="2024-12" db="EMBL/GenBank/DDBJ databases">
        <title>Comparative genomics and development of molecular markers within Purpureocillium lilacinum and among Purpureocillium species.</title>
        <authorList>
            <person name="Yeh Z.-Y."/>
            <person name="Ni N.-T."/>
            <person name="Lo P.-H."/>
            <person name="Mushyakhwo K."/>
            <person name="Lin C.-F."/>
            <person name="Nai Y.-S."/>
        </authorList>
    </citation>
    <scope>NUCLEOTIDE SEQUENCE</scope>
    <source>
        <strain evidence="1">NCHU-NPUST-175</strain>
    </source>
</reference>
<evidence type="ECO:0000313" key="1">
    <source>
        <dbReference type="EMBL" id="KAL3954381.1"/>
    </source>
</evidence>
<name>A0ACC4DDP7_PURLI</name>
<sequence length="540" mass="61134">MPFADGCAITRNPLGLLLLLTVLCLMYASWRVIAYPRFASPLRHLPQPPGCHWLTGHGQALFRDGPGICARKWYATAGHIQAALIPFRIQDMKHNGMIRAMWPFGKECVVLLSPAAISEVLVQKGELFEKSYHVRVFAERVIGNGLLLAEGPQHKMQRRHLTPAFGFRKLKELLPIIEKKAKESVEQMRDDCAATADGRISKDLFPWASRCSLDIIGLAGFSLDFGAIRNKNSPLVSLYRTALSQTQTDRLLMIMAMFFPGWLVRFLPFSRNTEIRLAKANIRQICQDTLLERISQHESDGKKSDDILSTAMQCGNFSDNDIVNQMMNFLAAGHETTASALTWAVHLLAMHRSLQDQLRQDIMSYSSSSSPSNNRPPIHVDEIPLLWAVCEESLRVCSPVAQTTRVALFDVHIQGQLIPKGTLLYLVPWATNVDSALWGPDANDFNPYRWLQPLGTDQKQWRRSDKKRWSNYAYMTFSHGRHNCIGQSFARKELAFLLFAWVRAFTFELVEPQASEADVDAMIVTRMRRGTHVRFSPVPE</sequence>
<proteinExistence type="predicted"/>